<organism evidence="8 9">
    <name type="scientific">Elysia marginata</name>
    <dbReference type="NCBI Taxonomy" id="1093978"/>
    <lineage>
        <taxon>Eukaryota</taxon>
        <taxon>Metazoa</taxon>
        <taxon>Spiralia</taxon>
        <taxon>Lophotrochozoa</taxon>
        <taxon>Mollusca</taxon>
        <taxon>Gastropoda</taxon>
        <taxon>Heterobranchia</taxon>
        <taxon>Euthyneura</taxon>
        <taxon>Panpulmonata</taxon>
        <taxon>Sacoglossa</taxon>
        <taxon>Placobranchoidea</taxon>
        <taxon>Plakobranchidae</taxon>
        <taxon>Elysia</taxon>
    </lineage>
</organism>
<protein>
    <submittedName>
        <fullName evidence="8">Protein-kinase, interferon-inducible double stranded RNA-dependent inhibitor, repressor of (P58 repressor) b</fullName>
    </submittedName>
</protein>
<dbReference type="Pfam" id="PF05485">
    <property type="entry name" value="THAP"/>
    <property type="match status" value="1"/>
</dbReference>
<dbReference type="AlphaFoldDB" id="A0AAV4J4X6"/>
<accession>A0AAV4J4X6</accession>
<keyword evidence="9" id="KW-1185">Reference proteome</keyword>
<comment type="caution">
    <text evidence="8">The sequence shown here is derived from an EMBL/GenBank/DDBJ whole genome shotgun (WGS) entry which is preliminary data.</text>
</comment>
<dbReference type="PANTHER" id="PTHR46600">
    <property type="entry name" value="THAP DOMAIN-CONTAINING"/>
    <property type="match status" value="1"/>
</dbReference>
<feature type="region of interest" description="Disordered" evidence="6">
    <location>
        <begin position="92"/>
        <end position="151"/>
    </location>
</feature>
<dbReference type="Proteomes" id="UP000762676">
    <property type="component" value="Unassembled WGS sequence"/>
</dbReference>
<proteinExistence type="predicted"/>
<dbReference type="PROSITE" id="PS50950">
    <property type="entry name" value="ZF_THAP"/>
    <property type="match status" value="1"/>
</dbReference>
<evidence type="ECO:0000313" key="8">
    <source>
        <dbReference type="EMBL" id="GFS16522.1"/>
    </source>
</evidence>
<keyword evidence="2 5" id="KW-0863">Zinc-finger</keyword>
<feature type="compositionally biased region" description="Pro residues" evidence="6">
    <location>
        <begin position="97"/>
        <end position="111"/>
    </location>
</feature>
<reference evidence="8 9" key="1">
    <citation type="journal article" date="2021" name="Elife">
        <title>Chloroplast acquisition without the gene transfer in kleptoplastic sea slugs, Plakobranchus ocellatus.</title>
        <authorList>
            <person name="Maeda T."/>
            <person name="Takahashi S."/>
            <person name="Yoshida T."/>
            <person name="Shimamura S."/>
            <person name="Takaki Y."/>
            <person name="Nagai Y."/>
            <person name="Toyoda A."/>
            <person name="Suzuki Y."/>
            <person name="Arimoto A."/>
            <person name="Ishii H."/>
            <person name="Satoh N."/>
            <person name="Nishiyama T."/>
            <person name="Hasebe M."/>
            <person name="Maruyama T."/>
            <person name="Minagawa J."/>
            <person name="Obokata J."/>
            <person name="Shigenobu S."/>
        </authorList>
    </citation>
    <scope>NUCLEOTIDE SEQUENCE [LARGE SCALE GENOMIC DNA]</scope>
</reference>
<feature type="domain" description="THAP-type" evidence="7">
    <location>
        <begin position="1"/>
        <end position="94"/>
    </location>
</feature>
<dbReference type="SMART" id="SM00980">
    <property type="entry name" value="THAP"/>
    <property type="match status" value="1"/>
</dbReference>
<evidence type="ECO:0000256" key="2">
    <source>
        <dbReference type="ARBA" id="ARBA00022771"/>
    </source>
</evidence>
<dbReference type="InterPro" id="IPR026516">
    <property type="entry name" value="THAP1/10"/>
</dbReference>
<sequence>MAASTSTHCRWCSAVNCSNSKNKRPDLSFFRFPAEHELCKVWVINTRRADLEEKSFEHLHKNNYLCAEHFEPCCFSKTATSRARLINGAVPTIFNVPNPPPKLTPSQPPPKVRNDDDLFDVPPTSSTQQYSPPPIPDSKSTPSFHEEDRESLKRKLCAERAKNWRLKKKLKLCHENTSTRKSTPGVSEKSTSLIQVGKALSSYL</sequence>
<dbReference type="GO" id="GO:0043565">
    <property type="term" value="F:sequence-specific DNA binding"/>
    <property type="evidence" value="ECO:0007669"/>
    <property type="project" value="InterPro"/>
</dbReference>
<dbReference type="SMART" id="SM00692">
    <property type="entry name" value="DM3"/>
    <property type="match status" value="1"/>
</dbReference>
<evidence type="ECO:0000313" key="9">
    <source>
        <dbReference type="Proteomes" id="UP000762676"/>
    </source>
</evidence>
<dbReference type="GO" id="GO:0008270">
    <property type="term" value="F:zinc ion binding"/>
    <property type="evidence" value="ECO:0007669"/>
    <property type="project" value="UniProtKB-KW"/>
</dbReference>
<name>A0AAV4J4X6_9GAST</name>
<evidence type="ECO:0000256" key="1">
    <source>
        <dbReference type="ARBA" id="ARBA00022723"/>
    </source>
</evidence>
<evidence type="ECO:0000256" key="5">
    <source>
        <dbReference type="PROSITE-ProRule" id="PRU00309"/>
    </source>
</evidence>
<keyword evidence="3" id="KW-0862">Zinc</keyword>
<evidence type="ECO:0000256" key="6">
    <source>
        <dbReference type="SAM" id="MobiDB-lite"/>
    </source>
</evidence>
<evidence type="ECO:0000256" key="3">
    <source>
        <dbReference type="ARBA" id="ARBA00022833"/>
    </source>
</evidence>
<dbReference type="EMBL" id="BMAT01006617">
    <property type="protein sequence ID" value="GFS16522.1"/>
    <property type="molecule type" value="Genomic_DNA"/>
</dbReference>
<evidence type="ECO:0000256" key="4">
    <source>
        <dbReference type="ARBA" id="ARBA00023125"/>
    </source>
</evidence>
<evidence type="ECO:0000259" key="7">
    <source>
        <dbReference type="PROSITE" id="PS50950"/>
    </source>
</evidence>
<dbReference type="InterPro" id="IPR006612">
    <property type="entry name" value="THAP_Znf"/>
</dbReference>
<keyword evidence="1" id="KW-0479">Metal-binding</keyword>
<gene>
    <name evidence="8" type="ORF">ElyMa_003216300</name>
</gene>
<dbReference type="SUPFAM" id="SSF57716">
    <property type="entry name" value="Glucocorticoid receptor-like (DNA-binding domain)"/>
    <property type="match status" value="1"/>
</dbReference>
<keyword evidence="4 5" id="KW-0238">DNA-binding</keyword>
<dbReference type="PANTHER" id="PTHR46600:SF11">
    <property type="entry name" value="THAP DOMAIN-CONTAINING PROTEIN 10"/>
    <property type="match status" value="1"/>
</dbReference>